<dbReference type="RefSeq" id="WP_348861970.1">
    <property type="nucleotide sequence ID" value="NZ_JBEAAL010000001.1"/>
</dbReference>
<dbReference type="InterPro" id="IPR011006">
    <property type="entry name" value="CheY-like_superfamily"/>
</dbReference>
<dbReference type="PROSITE" id="PS50112">
    <property type="entry name" value="PAS"/>
    <property type="match status" value="1"/>
</dbReference>
<dbReference type="Proteomes" id="UP001496627">
    <property type="component" value="Unassembled WGS sequence"/>
</dbReference>
<dbReference type="InterPro" id="IPR035965">
    <property type="entry name" value="PAS-like_dom_sf"/>
</dbReference>
<proteinExistence type="predicted"/>
<dbReference type="InterPro" id="IPR001789">
    <property type="entry name" value="Sig_transdc_resp-reg_receiver"/>
</dbReference>
<dbReference type="Pfam" id="PF12860">
    <property type="entry name" value="PAS_7"/>
    <property type="match status" value="1"/>
</dbReference>
<dbReference type="SMART" id="SM00448">
    <property type="entry name" value="REC"/>
    <property type="match status" value="1"/>
</dbReference>
<name>A0ABV0LVA1_9HYPH</name>
<organism evidence="6 7">
    <name type="scientific">Neorhizobium phenanthreniclasticum</name>
    <dbReference type="NCBI Taxonomy" id="3157917"/>
    <lineage>
        <taxon>Bacteria</taxon>
        <taxon>Pseudomonadati</taxon>
        <taxon>Pseudomonadota</taxon>
        <taxon>Alphaproteobacteria</taxon>
        <taxon>Hyphomicrobiales</taxon>
        <taxon>Rhizobiaceae</taxon>
        <taxon>Rhizobium/Agrobacterium group</taxon>
        <taxon>Neorhizobium</taxon>
    </lineage>
</organism>
<accession>A0ABV0LVA1</accession>
<dbReference type="Pfam" id="PF08448">
    <property type="entry name" value="PAS_4"/>
    <property type="match status" value="1"/>
</dbReference>
<dbReference type="InterPro" id="IPR000014">
    <property type="entry name" value="PAS"/>
</dbReference>
<gene>
    <name evidence="6" type="ORF">ABK249_01160</name>
</gene>
<evidence type="ECO:0000313" key="6">
    <source>
        <dbReference type="EMBL" id="MEQ1403528.1"/>
    </source>
</evidence>
<evidence type="ECO:0000259" key="5">
    <source>
        <dbReference type="PROSITE" id="PS50112"/>
    </source>
</evidence>
<keyword evidence="1 3" id="KW-0597">Phosphoprotein</keyword>
<dbReference type="EMBL" id="JBEAAL010000001">
    <property type="protein sequence ID" value="MEQ1403528.1"/>
    <property type="molecule type" value="Genomic_DNA"/>
</dbReference>
<evidence type="ECO:0000313" key="7">
    <source>
        <dbReference type="Proteomes" id="UP001496627"/>
    </source>
</evidence>
<dbReference type="PANTHER" id="PTHR45339:SF1">
    <property type="entry name" value="HYBRID SIGNAL TRANSDUCTION HISTIDINE KINASE J"/>
    <property type="match status" value="1"/>
</dbReference>
<keyword evidence="7" id="KW-1185">Reference proteome</keyword>
<feature type="modified residue" description="4-aspartylphosphate" evidence="3">
    <location>
        <position position="481"/>
    </location>
</feature>
<sequence length="558" mass="62003">MNDLASADANIQTALLEVISEGVSGGLLVYDKNDQIVFASQHLLSLLPVPKGFLAPGTRLRDFLGAVYDSGGRFVADSTSPRRMLSREDWVAEQIATLWKERADTLERRGTDRWLSFTKRRLPSGYGVSVIRDVSDHKKREEQWRADMERVQITEEVLDHLPFPITVKDRNSTFVAVNKAASRFLGLPVEAVLGHKGSDIHSAKLEKRLDGINRQLFDTGEPVQLADRVTRPDGPDAIIIANKYRIGKPGRYYIVTAMEDITALVGTGDDGREPVLSKDRLQMMEAAFGRHERDMRTDPARDIAEVAGRKVLMVSADAQVEAEASNILATLRLDTSSVSTAAELRLFLKFVKDSRIRMDLIVIDVASDAECMEIARQHDIPTLAVNGLEMMQELASNVVHLLQQKPAEAAENMPEEDWQIDTGVNADGPVIDILVAEDNEVNQIVFSQILEGFGYRYAIAADGEEAVRMWRELSPRLILMDVTLPKLNGFEASARIRSLETIDGSIPIIGVLAHPFDRDRDECFAAGMNDVILKPISPEALEAVFQAYLDIPVKRSYA</sequence>
<dbReference type="Gene3D" id="3.30.450.20">
    <property type="entry name" value="PAS domain"/>
    <property type="match status" value="1"/>
</dbReference>
<reference evidence="6 7" key="1">
    <citation type="submission" date="2024-05" db="EMBL/GenBank/DDBJ databases">
        <title>Neorhizobium sp. Rsf11, a plant growth promoting and heavy metal resistant PAH-degrader.</title>
        <authorList>
            <person name="Golubev S.N."/>
            <person name="Muratova A.Y."/>
            <person name="Markelova M.I."/>
        </authorList>
    </citation>
    <scope>NUCLEOTIDE SEQUENCE [LARGE SCALE GENOMIC DNA]</scope>
    <source>
        <strain evidence="6 7">Rsf11</strain>
    </source>
</reference>
<dbReference type="PANTHER" id="PTHR45339">
    <property type="entry name" value="HYBRID SIGNAL TRANSDUCTION HISTIDINE KINASE J"/>
    <property type="match status" value="1"/>
</dbReference>
<dbReference type="PROSITE" id="PS50110">
    <property type="entry name" value="RESPONSE_REGULATORY"/>
    <property type="match status" value="1"/>
</dbReference>
<dbReference type="InterPro" id="IPR013656">
    <property type="entry name" value="PAS_4"/>
</dbReference>
<dbReference type="SUPFAM" id="SSF52172">
    <property type="entry name" value="CheY-like"/>
    <property type="match status" value="1"/>
</dbReference>
<evidence type="ECO:0000259" key="4">
    <source>
        <dbReference type="PROSITE" id="PS50110"/>
    </source>
</evidence>
<comment type="caution">
    <text evidence="6">The sequence shown here is derived from an EMBL/GenBank/DDBJ whole genome shotgun (WGS) entry which is preliminary data.</text>
</comment>
<dbReference type="CDD" id="cd00130">
    <property type="entry name" value="PAS"/>
    <property type="match status" value="1"/>
</dbReference>
<dbReference type="NCBIfam" id="TIGR00229">
    <property type="entry name" value="sensory_box"/>
    <property type="match status" value="1"/>
</dbReference>
<evidence type="ECO:0000256" key="3">
    <source>
        <dbReference type="PROSITE-ProRule" id="PRU00169"/>
    </source>
</evidence>
<dbReference type="CDD" id="cd17546">
    <property type="entry name" value="REC_hyHK_CKI1_RcsC-like"/>
    <property type="match status" value="1"/>
</dbReference>
<dbReference type="Gene3D" id="3.40.50.2300">
    <property type="match status" value="1"/>
</dbReference>
<evidence type="ECO:0000256" key="2">
    <source>
        <dbReference type="ARBA" id="ARBA00023012"/>
    </source>
</evidence>
<feature type="domain" description="Response regulatory" evidence="4">
    <location>
        <begin position="432"/>
        <end position="549"/>
    </location>
</feature>
<keyword evidence="2" id="KW-0902">Two-component regulatory system</keyword>
<protein>
    <submittedName>
        <fullName evidence="6">Response regulator</fullName>
    </submittedName>
</protein>
<dbReference type="SMART" id="SM00091">
    <property type="entry name" value="PAS"/>
    <property type="match status" value="2"/>
</dbReference>
<feature type="domain" description="PAS" evidence="5">
    <location>
        <begin position="150"/>
        <end position="194"/>
    </location>
</feature>
<dbReference type="Pfam" id="PF00072">
    <property type="entry name" value="Response_reg"/>
    <property type="match status" value="1"/>
</dbReference>
<evidence type="ECO:0000256" key="1">
    <source>
        <dbReference type="ARBA" id="ARBA00022553"/>
    </source>
</evidence>
<dbReference type="SUPFAM" id="SSF55785">
    <property type="entry name" value="PYP-like sensor domain (PAS domain)"/>
    <property type="match status" value="1"/>
</dbReference>